<comment type="caution">
    <text evidence="2">The sequence shown here is derived from an EMBL/GenBank/DDBJ whole genome shotgun (WGS) entry which is preliminary data.</text>
</comment>
<sequence>MMTIDMIALYAKCSKNNPLLHVGVITVLFIIFNCSVYLLLDEGDLLAFLGVIIPLPFFFLFSKSSEYKRKYLHK</sequence>
<keyword evidence="3" id="KW-1185">Reference proteome</keyword>
<reference evidence="2 3" key="1">
    <citation type="submission" date="2018-01" db="EMBL/GenBank/DDBJ databases">
        <title>Whole genome sequencing of Histamine producing bacteria.</title>
        <authorList>
            <person name="Butler K."/>
        </authorList>
    </citation>
    <scope>NUCLEOTIDE SEQUENCE [LARGE SCALE GENOMIC DNA]</scope>
    <source>
        <strain evidence="2 3">A1-4</strain>
    </source>
</reference>
<evidence type="ECO:0000313" key="3">
    <source>
        <dbReference type="Proteomes" id="UP000240728"/>
    </source>
</evidence>
<dbReference type="Proteomes" id="UP000240728">
    <property type="component" value="Unassembled WGS sequence"/>
</dbReference>
<protein>
    <submittedName>
        <fullName evidence="2">Uncharacterized protein</fullName>
    </submittedName>
</protein>
<evidence type="ECO:0000256" key="1">
    <source>
        <dbReference type="SAM" id="Phobius"/>
    </source>
</evidence>
<keyword evidence="1" id="KW-1133">Transmembrane helix</keyword>
<feature type="transmembrane region" description="Helical" evidence="1">
    <location>
        <begin position="45"/>
        <end position="62"/>
    </location>
</feature>
<feature type="transmembrane region" description="Helical" evidence="1">
    <location>
        <begin position="20"/>
        <end position="39"/>
    </location>
</feature>
<dbReference type="EMBL" id="PYOZ01000040">
    <property type="protein sequence ID" value="PSX38686.1"/>
    <property type="molecule type" value="Genomic_DNA"/>
</dbReference>
<keyword evidence="1" id="KW-0472">Membrane</keyword>
<name>A0AAX0YRA3_9GAMM</name>
<evidence type="ECO:0000313" key="2">
    <source>
        <dbReference type="EMBL" id="PSX38686.1"/>
    </source>
</evidence>
<organism evidence="2 3">
    <name type="scientific">Photobacterium kishitanii</name>
    <dbReference type="NCBI Taxonomy" id="318456"/>
    <lineage>
        <taxon>Bacteria</taxon>
        <taxon>Pseudomonadati</taxon>
        <taxon>Pseudomonadota</taxon>
        <taxon>Gammaproteobacteria</taxon>
        <taxon>Vibrionales</taxon>
        <taxon>Vibrionaceae</taxon>
        <taxon>Photobacterium</taxon>
    </lineage>
</organism>
<keyword evidence="1" id="KW-0812">Transmembrane</keyword>
<accession>A0AAX0YRA3</accession>
<proteinExistence type="predicted"/>
<dbReference type="AlphaFoldDB" id="A0AAX0YRA3"/>
<dbReference type="RefSeq" id="WP_045043200.1">
    <property type="nucleotide sequence ID" value="NZ_JZTD01000018.1"/>
</dbReference>
<gene>
    <name evidence="2" type="ORF">C0W53_23035</name>
</gene>